<organism evidence="8 9">
    <name type="scientific">Candidatus Kurthia intestinigallinarum</name>
    <dbReference type="NCBI Taxonomy" id="1562256"/>
    <lineage>
        <taxon>Bacteria</taxon>
        <taxon>Bacillati</taxon>
        <taxon>Bacillota</taxon>
        <taxon>Bacilli</taxon>
        <taxon>Bacillales</taxon>
        <taxon>Caryophanaceae</taxon>
        <taxon>Kurthia</taxon>
    </lineage>
</organism>
<evidence type="ECO:0000256" key="3">
    <source>
        <dbReference type="ARBA" id="ARBA00022989"/>
    </source>
</evidence>
<dbReference type="CDD" id="cd08010">
    <property type="entry name" value="MltG_like"/>
    <property type="match status" value="1"/>
</dbReference>
<comment type="similarity">
    <text evidence="7">Belongs to the transglycosylase MltG family.</text>
</comment>
<reference evidence="8 9" key="1">
    <citation type="submission" date="2014-11" db="EMBL/GenBank/DDBJ databases">
        <title>Genome sequence and analysis of novel Kurthia sp.</title>
        <authorList>
            <person name="Lawson J.N."/>
            <person name="Gonzalez J.E."/>
            <person name="Rinauldi L."/>
            <person name="Xuan Z."/>
            <person name="Firman A."/>
            <person name="Shaddox L."/>
            <person name="Trudeau A."/>
            <person name="Shah S."/>
            <person name="Reiman D."/>
        </authorList>
    </citation>
    <scope>NUCLEOTIDE SEQUENCE [LARGE SCALE GENOMIC DNA]</scope>
    <source>
        <strain evidence="8 9">3B1D</strain>
    </source>
</reference>
<evidence type="ECO:0000256" key="4">
    <source>
        <dbReference type="ARBA" id="ARBA00023136"/>
    </source>
</evidence>
<feature type="site" description="Important for catalytic activity" evidence="7">
    <location>
        <position position="258"/>
    </location>
</feature>
<dbReference type="PANTHER" id="PTHR30518:SF2">
    <property type="entry name" value="ENDOLYTIC MUREIN TRANSGLYCOSYLASE"/>
    <property type="match status" value="1"/>
</dbReference>
<dbReference type="EMBL" id="JTFC01000032">
    <property type="protein sequence ID" value="RUS54395.1"/>
    <property type="molecule type" value="Genomic_DNA"/>
</dbReference>
<dbReference type="OrthoDB" id="9814591at2"/>
<evidence type="ECO:0000256" key="1">
    <source>
        <dbReference type="ARBA" id="ARBA00022475"/>
    </source>
</evidence>
<keyword evidence="5 7" id="KW-0456">Lyase</keyword>
<dbReference type="Proteomes" id="UP000288623">
    <property type="component" value="Unassembled WGS sequence"/>
</dbReference>
<accession>A0A433RS32</accession>
<dbReference type="NCBIfam" id="TIGR00247">
    <property type="entry name" value="endolytic transglycosylase MltG"/>
    <property type="match status" value="1"/>
</dbReference>
<comment type="subcellular location">
    <subcellularLocation>
        <location evidence="7">Cell membrane</location>
        <topology evidence="7">Single-pass membrane protein</topology>
    </subcellularLocation>
</comment>
<dbReference type="AlphaFoldDB" id="A0A433RS32"/>
<dbReference type="RefSeq" id="WP_126991124.1">
    <property type="nucleotide sequence ID" value="NZ_JTFC01000032.1"/>
</dbReference>
<dbReference type="GO" id="GO:0071555">
    <property type="term" value="P:cell wall organization"/>
    <property type="evidence" value="ECO:0007669"/>
    <property type="project" value="UniProtKB-KW"/>
</dbReference>
<keyword evidence="4 7" id="KW-0472">Membrane</keyword>
<comment type="function">
    <text evidence="7">Functions as a peptidoglycan terminase that cleaves nascent peptidoglycan strands endolytically to terminate their elongation.</text>
</comment>
<dbReference type="InterPro" id="IPR003770">
    <property type="entry name" value="MLTG-like"/>
</dbReference>
<comment type="catalytic activity">
    <reaction evidence="7">
        <text>a peptidoglycan chain = a peptidoglycan chain with N-acetyl-1,6-anhydromuramyl-[peptide] at the reducing end + a peptidoglycan chain with N-acetylglucosamine at the non-reducing end.</text>
        <dbReference type="EC" id="4.2.2.29"/>
    </reaction>
</comment>
<keyword evidence="6 7" id="KW-0961">Cell wall biogenesis/degradation</keyword>
<proteinExistence type="inferred from homology"/>
<evidence type="ECO:0000256" key="5">
    <source>
        <dbReference type="ARBA" id="ARBA00023239"/>
    </source>
</evidence>
<evidence type="ECO:0000256" key="7">
    <source>
        <dbReference type="HAMAP-Rule" id="MF_02065"/>
    </source>
</evidence>
<evidence type="ECO:0000256" key="2">
    <source>
        <dbReference type="ARBA" id="ARBA00022692"/>
    </source>
</evidence>
<name>A0A433RS32_9BACL</name>
<dbReference type="Gene3D" id="3.30.160.60">
    <property type="entry name" value="Classic Zinc Finger"/>
    <property type="match status" value="1"/>
</dbReference>
<dbReference type="GO" id="GO:0005886">
    <property type="term" value="C:plasma membrane"/>
    <property type="evidence" value="ECO:0007669"/>
    <property type="project" value="UniProtKB-SubCell"/>
</dbReference>
<gene>
    <name evidence="7" type="primary">mltG</name>
    <name evidence="8" type="ORF">QI30_13330</name>
</gene>
<keyword evidence="1 7" id="KW-1003">Cell membrane</keyword>
<dbReference type="PANTHER" id="PTHR30518">
    <property type="entry name" value="ENDOLYTIC MUREIN TRANSGLYCOSYLASE"/>
    <property type="match status" value="1"/>
</dbReference>
<protein>
    <recommendedName>
        <fullName evidence="7">Endolytic murein transglycosylase</fullName>
        <ecNumber evidence="7">4.2.2.29</ecNumber>
    </recommendedName>
    <alternativeName>
        <fullName evidence="7">Peptidoglycan lytic transglycosylase</fullName>
    </alternativeName>
    <alternativeName>
        <fullName evidence="7">Peptidoglycan polymerization terminase</fullName>
    </alternativeName>
</protein>
<dbReference type="Pfam" id="PF02618">
    <property type="entry name" value="YceG"/>
    <property type="match status" value="1"/>
</dbReference>
<keyword evidence="2 7" id="KW-0812">Transmembrane</keyword>
<evidence type="ECO:0000256" key="6">
    <source>
        <dbReference type="ARBA" id="ARBA00023316"/>
    </source>
</evidence>
<comment type="caution">
    <text evidence="8">The sequence shown here is derived from an EMBL/GenBank/DDBJ whole genome shotgun (WGS) entry which is preliminary data.</text>
</comment>
<sequence length="371" mass="41664">MDSQSSEKQLKKLKQRQSEQKIVKKIVLITTAIIIALVLIVGVGGYFYVQGALKPVDTDSDKNVKIEVPIGSSIDTIAATLEDKGIIKNAKIFKYYTKFNNGAGFQAGTYKLSPAMTIEEIIKSLKTGKVYRTPEFTLTVPEGLTIDQIAERVAKNTNYSKEQFMDLVTSKAFIKNMKKQFPDTVTKAVNDKDIRYALEGYLYPATYSFYEKEPSLETIATDMVKQTDAIVQQYLPTLKEKKMSVHEFLTFASLLEREATASTDRETIASVFYNRIEEGMPLQTDPTVLYALGKHKNRVLYKDLKVKNPYNTYTNKGLPPGPIANAGIESLKATIDPASTEYVYFVADSDGKNHFAKTYAEHQKNVAKYIK</sequence>
<evidence type="ECO:0000313" key="8">
    <source>
        <dbReference type="EMBL" id="RUS54395.1"/>
    </source>
</evidence>
<keyword evidence="3 7" id="KW-1133">Transmembrane helix</keyword>
<evidence type="ECO:0000313" key="9">
    <source>
        <dbReference type="Proteomes" id="UP000288623"/>
    </source>
</evidence>
<keyword evidence="9" id="KW-1185">Reference proteome</keyword>
<dbReference type="Gene3D" id="3.30.1490.480">
    <property type="entry name" value="Endolytic murein transglycosylase"/>
    <property type="match status" value="1"/>
</dbReference>
<dbReference type="EC" id="4.2.2.29" evidence="7"/>
<dbReference type="GO" id="GO:0009252">
    <property type="term" value="P:peptidoglycan biosynthetic process"/>
    <property type="evidence" value="ECO:0007669"/>
    <property type="project" value="UniProtKB-UniRule"/>
</dbReference>
<feature type="transmembrane region" description="Helical" evidence="7">
    <location>
        <begin position="26"/>
        <end position="49"/>
    </location>
</feature>
<dbReference type="HAMAP" id="MF_02065">
    <property type="entry name" value="MltG"/>
    <property type="match status" value="1"/>
</dbReference>
<dbReference type="GO" id="GO:0008932">
    <property type="term" value="F:lytic endotransglycosylase activity"/>
    <property type="evidence" value="ECO:0007669"/>
    <property type="project" value="UniProtKB-UniRule"/>
</dbReference>